<reference evidence="3 4" key="1">
    <citation type="submission" date="2016-07" db="EMBL/GenBank/DDBJ databases">
        <title>Pervasive Adenine N6-methylation of Active Genes in Fungi.</title>
        <authorList>
            <consortium name="DOE Joint Genome Institute"/>
            <person name="Mondo S.J."/>
            <person name="Dannebaum R.O."/>
            <person name="Kuo R.C."/>
            <person name="Labutti K."/>
            <person name="Haridas S."/>
            <person name="Kuo A."/>
            <person name="Salamov A."/>
            <person name="Ahrendt S.R."/>
            <person name="Lipzen A."/>
            <person name="Sullivan W."/>
            <person name="Andreopoulos W.B."/>
            <person name="Clum A."/>
            <person name="Lindquist E."/>
            <person name="Daum C."/>
            <person name="Ramamoorthy G.K."/>
            <person name="Gryganskyi A."/>
            <person name="Culley D."/>
            <person name="Magnuson J.K."/>
            <person name="James T.Y."/>
            <person name="O'Malley M.A."/>
            <person name="Stajich J.E."/>
            <person name="Spatafora J.W."/>
            <person name="Visel A."/>
            <person name="Grigoriev I.V."/>
        </authorList>
    </citation>
    <scope>NUCLEOTIDE SEQUENCE [LARGE SCALE GENOMIC DNA]</scope>
    <source>
        <strain evidence="3 4">CBS 115471</strain>
    </source>
</reference>
<evidence type="ECO:0000256" key="2">
    <source>
        <dbReference type="SAM" id="SignalP"/>
    </source>
</evidence>
<comment type="caution">
    <text evidence="3">The sequence shown here is derived from an EMBL/GenBank/DDBJ whole genome shotgun (WGS) entry which is preliminary data.</text>
</comment>
<evidence type="ECO:0000256" key="1">
    <source>
        <dbReference type="SAM" id="MobiDB-lite"/>
    </source>
</evidence>
<organism evidence="3 4">
    <name type="scientific">Clohesyomyces aquaticus</name>
    <dbReference type="NCBI Taxonomy" id="1231657"/>
    <lineage>
        <taxon>Eukaryota</taxon>
        <taxon>Fungi</taxon>
        <taxon>Dikarya</taxon>
        <taxon>Ascomycota</taxon>
        <taxon>Pezizomycotina</taxon>
        <taxon>Dothideomycetes</taxon>
        <taxon>Pleosporomycetidae</taxon>
        <taxon>Pleosporales</taxon>
        <taxon>Lindgomycetaceae</taxon>
        <taxon>Clohesyomyces</taxon>
    </lineage>
</organism>
<dbReference type="OrthoDB" id="5347452at2759"/>
<dbReference type="EMBL" id="MCFA01000001">
    <property type="protein sequence ID" value="ORY19880.1"/>
    <property type="molecule type" value="Genomic_DNA"/>
</dbReference>
<evidence type="ECO:0000313" key="4">
    <source>
        <dbReference type="Proteomes" id="UP000193144"/>
    </source>
</evidence>
<name>A0A1Y2AC77_9PLEO</name>
<protein>
    <submittedName>
        <fullName evidence="3">Uncharacterized protein</fullName>
    </submittedName>
</protein>
<sequence length="234" mass="24585">MWFLLIQTLSLLGAVAGHPLNTEESVDAEPQPTLPIATRTVLWEKNQVSDQVTASVVLPSASTTTPVTNAPTQKYRNTCGYISGNPNSAVICQSSNHACFTQDNVNAGVHGCCNTLLPLSECILPTSCVPSASGARCTGACSSDIFITACTDSLFPDCYEMVYDYRTKQMTEYGCAAIAYTLTAQANLMPSTTTANITSYNPGGATPSEFLPHSTASATSTSNVGKSNGFPTGK</sequence>
<feature type="compositionally biased region" description="Polar residues" evidence="1">
    <location>
        <begin position="214"/>
        <end position="234"/>
    </location>
</feature>
<evidence type="ECO:0000313" key="3">
    <source>
        <dbReference type="EMBL" id="ORY19880.1"/>
    </source>
</evidence>
<feature type="chain" id="PRO_5013186386" evidence="2">
    <location>
        <begin position="18"/>
        <end position="234"/>
    </location>
</feature>
<dbReference type="AlphaFoldDB" id="A0A1Y2AC77"/>
<dbReference type="Proteomes" id="UP000193144">
    <property type="component" value="Unassembled WGS sequence"/>
</dbReference>
<proteinExistence type="predicted"/>
<feature type="signal peptide" evidence="2">
    <location>
        <begin position="1"/>
        <end position="17"/>
    </location>
</feature>
<gene>
    <name evidence="3" type="ORF">BCR34DRAFT_582083</name>
</gene>
<keyword evidence="4" id="KW-1185">Reference proteome</keyword>
<keyword evidence="2" id="KW-0732">Signal</keyword>
<accession>A0A1Y2AC77</accession>
<feature type="region of interest" description="Disordered" evidence="1">
    <location>
        <begin position="211"/>
        <end position="234"/>
    </location>
</feature>